<dbReference type="AlphaFoldDB" id="J9GPN7"/>
<sequence length="189" mass="19542">MGDGLYSAAELNIDNGILNVLSQGADGIKADRLININGGMVSVDAADNGIKALTGLKLNGGTVNVVSARDGLQAGDKRMDSIKTIEQTGGELYVSCCKQGLNSPEICLNGGVTLVLQNEELSGNAISNTQPMICGEFEGAKGSTVSVENLAELLSGSAYKTIIFSHSELESGKEYSVSNGIKDIALTAK</sequence>
<dbReference type="InterPro" id="IPR025584">
    <property type="entry name" value="Cthe_2159"/>
</dbReference>
<reference evidence="1" key="1">
    <citation type="journal article" date="2012" name="PLoS ONE">
        <title>Gene sets for utilization of primary and secondary nutrition supplies in the distal gut of endangered iberian lynx.</title>
        <authorList>
            <person name="Alcaide M."/>
            <person name="Messina E."/>
            <person name="Richter M."/>
            <person name="Bargiela R."/>
            <person name="Peplies J."/>
            <person name="Huws S.A."/>
            <person name="Newbold C.J."/>
            <person name="Golyshin P.N."/>
            <person name="Simon M.A."/>
            <person name="Lopez G."/>
            <person name="Yakimov M.M."/>
            <person name="Ferrer M."/>
        </authorList>
    </citation>
    <scope>NUCLEOTIDE SEQUENCE</scope>
</reference>
<dbReference type="EMBL" id="AMCI01001830">
    <property type="protein sequence ID" value="EJX04378.1"/>
    <property type="molecule type" value="Genomic_DNA"/>
</dbReference>
<accession>J9GPN7</accession>
<gene>
    <name evidence="1" type="ORF">EVA_07517</name>
</gene>
<dbReference type="Pfam" id="PF14262">
    <property type="entry name" value="Cthe_2159"/>
    <property type="match status" value="1"/>
</dbReference>
<evidence type="ECO:0000313" key="1">
    <source>
        <dbReference type="EMBL" id="EJX04378.1"/>
    </source>
</evidence>
<keyword evidence="1" id="KW-0449">Lipoprotein</keyword>
<comment type="caution">
    <text evidence="1">The sequence shown here is derived from an EMBL/GenBank/DDBJ whole genome shotgun (WGS) entry which is preliminary data.</text>
</comment>
<protein>
    <submittedName>
        <fullName evidence="1">Lipoprotein</fullName>
    </submittedName>
</protein>
<organism evidence="1">
    <name type="scientific">gut metagenome</name>
    <dbReference type="NCBI Taxonomy" id="749906"/>
    <lineage>
        <taxon>unclassified sequences</taxon>
        <taxon>metagenomes</taxon>
        <taxon>organismal metagenomes</taxon>
    </lineage>
</organism>
<name>J9GPN7_9ZZZZ</name>
<proteinExistence type="predicted"/>